<proteinExistence type="predicted"/>
<name>A0A918EAY3_9ACTN</name>
<dbReference type="AlphaFoldDB" id="A0A918EAY3"/>
<gene>
    <name evidence="1" type="ORF">GCM10012278_83880</name>
</gene>
<dbReference type="EMBL" id="BMNK01000023">
    <property type="protein sequence ID" value="GGP17161.1"/>
    <property type="molecule type" value="Genomic_DNA"/>
</dbReference>
<protein>
    <submittedName>
        <fullName evidence="1">Uncharacterized protein</fullName>
    </submittedName>
</protein>
<evidence type="ECO:0000313" key="1">
    <source>
        <dbReference type="EMBL" id="GGP17161.1"/>
    </source>
</evidence>
<sequence>MLALVRIRTCSGGPASFSPRQAAQQRREGDAHLDAGQLLADALVDAVPEGQVALGRVGEVQPVGVGEAAGVAVGDRQ</sequence>
<dbReference type="Proteomes" id="UP000660745">
    <property type="component" value="Unassembled WGS sequence"/>
</dbReference>
<accession>A0A918EAY3</accession>
<reference evidence="1" key="2">
    <citation type="submission" date="2020-09" db="EMBL/GenBank/DDBJ databases">
        <authorList>
            <person name="Sun Q."/>
            <person name="Zhou Y."/>
        </authorList>
    </citation>
    <scope>NUCLEOTIDE SEQUENCE</scope>
    <source>
        <strain evidence="1">CGMCC 4.7430</strain>
    </source>
</reference>
<keyword evidence="2" id="KW-1185">Reference proteome</keyword>
<evidence type="ECO:0000313" key="2">
    <source>
        <dbReference type="Proteomes" id="UP000660745"/>
    </source>
</evidence>
<organism evidence="1 2">
    <name type="scientific">Nonomuraea glycinis</name>
    <dbReference type="NCBI Taxonomy" id="2047744"/>
    <lineage>
        <taxon>Bacteria</taxon>
        <taxon>Bacillati</taxon>
        <taxon>Actinomycetota</taxon>
        <taxon>Actinomycetes</taxon>
        <taxon>Streptosporangiales</taxon>
        <taxon>Streptosporangiaceae</taxon>
        <taxon>Nonomuraea</taxon>
    </lineage>
</organism>
<reference evidence="1" key="1">
    <citation type="journal article" date="2014" name="Int. J. Syst. Evol. Microbiol.">
        <title>Complete genome sequence of Corynebacterium casei LMG S-19264T (=DSM 44701T), isolated from a smear-ripened cheese.</title>
        <authorList>
            <consortium name="US DOE Joint Genome Institute (JGI-PGF)"/>
            <person name="Walter F."/>
            <person name="Albersmeier A."/>
            <person name="Kalinowski J."/>
            <person name="Ruckert C."/>
        </authorList>
    </citation>
    <scope>NUCLEOTIDE SEQUENCE</scope>
    <source>
        <strain evidence="1">CGMCC 4.7430</strain>
    </source>
</reference>
<comment type="caution">
    <text evidence="1">The sequence shown here is derived from an EMBL/GenBank/DDBJ whole genome shotgun (WGS) entry which is preliminary data.</text>
</comment>